<dbReference type="InterPro" id="IPR036286">
    <property type="entry name" value="LexA/Signal_pep-like_sf"/>
</dbReference>
<accession>M0PEQ8</accession>
<dbReference type="InterPro" id="IPR001733">
    <property type="entry name" value="Peptidase_S26B"/>
</dbReference>
<dbReference type="PANTHER" id="PTHR10806">
    <property type="entry name" value="SIGNAL PEPTIDASE COMPLEX CATALYTIC SUBUNIT SEC11"/>
    <property type="match status" value="1"/>
</dbReference>
<evidence type="ECO:0000256" key="4">
    <source>
        <dbReference type="ARBA" id="ARBA00023136"/>
    </source>
</evidence>
<sequence length="398" mass="41515">MDEGDRSDGDDESDRETGSADIDAGSGDPDGEDVDSADTDSDGLAGDAPGDGADRDDGSITEESDGWSGEVADDTESETGSPGVAEASGEPDRPVGGPHSSDRASDDRPIGDRRADSPSGTERDRTDADRPGAETDRGPDASGTGFLYRFRHDRDGILMWIREMLSSVAIVLVIGLILFGVSGVWPPMVAVESGSMEPNMEVGDLVFVTEPGRLAPDAADNDIGVVTHEAGEAADYRTFGSYGSVVIYRPPGRTASPIIHRAMFHVEEGENWYDRADDRYHNAAGCGELTHCPAPHDGFITLGDNNAEYDQASGLAAPVRADWVTGVARVRVPYLGYVRLIATGQAEPGDVLATGVAVGTGWSTLDSGTGERTPVTMADAADTKPTVSSGDAPARAAG</sequence>
<name>M0PEQ8_9EURY</name>
<feature type="compositionally biased region" description="Basic and acidic residues" evidence="5">
    <location>
        <begin position="100"/>
        <end position="139"/>
    </location>
</feature>
<dbReference type="SUPFAM" id="SSF51306">
    <property type="entry name" value="LexA/Signal peptidase"/>
    <property type="match status" value="1"/>
</dbReference>
<keyword evidence="2 6" id="KW-0812">Transmembrane</keyword>
<dbReference type="PATRIC" id="fig|1230456.3.peg.392"/>
<feature type="compositionally biased region" description="Acidic residues" evidence="5">
    <location>
        <begin position="29"/>
        <end position="41"/>
    </location>
</feature>
<evidence type="ECO:0000256" key="3">
    <source>
        <dbReference type="ARBA" id="ARBA00022989"/>
    </source>
</evidence>
<dbReference type="STRING" id="1230456.C468_02070"/>
<dbReference type="GO" id="GO:0004252">
    <property type="term" value="F:serine-type endopeptidase activity"/>
    <property type="evidence" value="ECO:0007669"/>
    <property type="project" value="InterPro"/>
</dbReference>
<evidence type="ECO:0000256" key="2">
    <source>
        <dbReference type="ARBA" id="ARBA00022692"/>
    </source>
</evidence>
<feature type="compositionally biased region" description="Acidic residues" evidence="5">
    <location>
        <begin position="59"/>
        <end position="77"/>
    </location>
</feature>
<evidence type="ECO:0000313" key="8">
    <source>
        <dbReference type="Proteomes" id="UP000011546"/>
    </source>
</evidence>
<dbReference type="Proteomes" id="UP000011546">
    <property type="component" value="Unassembled WGS sequence"/>
</dbReference>
<gene>
    <name evidence="7" type="ORF">C468_02070</name>
</gene>
<keyword evidence="8" id="KW-1185">Reference proteome</keyword>
<evidence type="ECO:0000256" key="5">
    <source>
        <dbReference type="SAM" id="MobiDB-lite"/>
    </source>
</evidence>
<feature type="region of interest" description="Disordered" evidence="5">
    <location>
        <begin position="364"/>
        <end position="398"/>
    </location>
</feature>
<dbReference type="GO" id="GO:0006465">
    <property type="term" value="P:signal peptide processing"/>
    <property type="evidence" value="ECO:0007669"/>
    <property type="project" value="InterPro"/>
</dbReference>
<dbReference type="AlphaFoldDB" id="M0PEQ8"/>
<dbReference type="OrthoDB" id="4822at2157"/>
<keyword evidence="4 6" id="KW-0472">Membrane</keyword>
<dbReference type="GO" id="GO:0016020">
    <property type="term" value="C:membrane"/>
    <property type="evidence" value="ECO:0007669"/>
    <property type="project" value="UniProtKB-SubCell"/>
</dbReference>
<dbReference type="EMBL" id="AOJH01000016">
    <property type="protein sequence ID" value="EMA68501.1"/>
    <property type="molecule type" value="Genomic_DNA"/>
</dbReference>
<feature type="transmembrane region" description="Helical" evidence="6">
    <location>
        <begin position="164"/>
        <end position="185"/>
    </location>
</feature>
<comment type="caution">
    <text evidence="7">The sequence shown here is derived from an EMBL/GenBank/DDBJ whole genome shotgun (WGS) entry which is preliminary data.</text>
</comment>
<feature type="compositionally biased region" description="Low complexity" evidence="5">
    <location>
        <begin position="42"/>
        <end position="51"/>
    </location>
</feature>
<keyword evidence="3 6" id="KW-1133">Transmembrane helix</keyword>
<organism evidence="7 8">
    <name type="scientific">Halorubrum kocurii JCM 14978</name>
    <dbReference type="NCBI Taxonomy" id="1230456"/>
    <lineage>
        <taxon>Archaea</taxon>
        <taxon>Methanobacteriati</taxon>
        <taxon>Methanobacteriota</taxon>
        <taxon>Stenosarchaea group</taxon>
        <taxon>Halobacteria</taxon>
        <taxon>Halobacteriales</taxon>
        <taxon>Haloferacaceae</taxon>
        <taxon>Halorubrum</taxon>
    </lineage>
</organism>
<dbReference type="CDD" id="cd06530">
    <property type="entry name" value="S26_SPase_I"/>
    <property type="match status" value="1"/>
</dbReference>
<evidence type="ECO:0000256" key="1">
    <source>
        <dbReference type="ARBA" id="ARBA00004370"/>
    </source>
</evidence>
<dbReference type="PANTHER" id="PTHR10806:SF6">
    <property type="entry name" value="SIGNAL PEPTIDASE COMPLEX CATALYTIC SUBUNIT SEC11"/>
    <property type="match status" value="1"/>
</dbReference>
<comment type="subcellular location">
    <subcellularLocation>
        <location evidence="1">Membrane</location>
    </subcellularLocation>
</comment>
<reference evidence="7 8" key="1">
    <citation type="journal article" date="2014" name="PLoS Genet.">
        <title>Phylogenetically driven sequencing of extremely halophilic archaea reveals strategies for static and dynamic osmo-response.</title>
        <authorList>
            <person name="Becker E.A."/>
            <person name="Seitzer P.M."/>
            <person name="Tritt A."/>
            <person name="Larsen D."/>
            <person name="Krusor M."/>
            <person name="Yao A.I."/>
            <person name="Wu D."/>
            <person name="Madern D."/>
            <person name="Eisen J.A."/>
            <person name="Darling A.E."/>
            <person name="Facciotti M.T."/>
        </authorList>
    </citation>
    <scope>NUCLEOTIDE SEQUENCE [LARGE SCALE GENOMIC DNA]</scope>
    <source>
        <strain evidence="7 8">JCM 14978</strain>
    </source>
</reference>
<feature type="region of interest" description="Disordered" evidence="5">
    <location>
        <begin position="1"/>
        <end position="146"/>
    </location>
</feature>
<protein>
    <submittedName>
        <fullName evidence="7">Signal peptidase I-like protein</fullName>
    </submittedName>
</protein>
<dbReference type="InterPro" id="IPR019533">
    <property type="entry name" value="Peptidase_S26"/>
</dbReference>
<evidence type="ECO:0000313" key="7">
    <source>
        <dbReference type="EMBL" id="EMA68501.1"/>
    </source>
</evidence>
<dbReference type="RefSeq" id="WP_008847182.1">
    <property type="nucleotide sequence ID" value="NZ_AOJH01000016.1"/>
</dbReference>
<proteinExistence type="predicted"/>
<evidence type="ECO:0000256" key="6">
    <source>
        <dbReference type="SAM" id="Phobius"/>
    </source>
</evidence>